<comment type="function">
    <text evidence="7">Catalyzes the release of premature peptidyl moieties from peptidyl-tRNA molecules trapped in stalled 50S ribosomal subunits, and thus maintains levels of free tRNAs and 50S ribosomes.</text>
</comment>
<comment type="caution">
    <text evidence="8">The sequence shown here is derived from an EMBL/GenBank/DDBJ whole genome shotgun (WGS) entry which is preliminary data.</text>
</comment>
<dbReference type="PANTHER" id="PTHR17224">
    <property type="entry name" value="PEPTIDYL-TRNA HYDROLASE"/>
    <property type="match status" value="1"/>
</dbReference>
<organism evidence="8 9">
    <name type="scientific">Pseudoclavibacter albus</name>
    <dbReference type="NCBI Taxonomy" id="272241"/>
    <lineage>
        <taxon>Bacteria</taxon>
        <taxon>Bacillati</taxon>
        <taxon>Actinomycetota</taxon>
        <taxon>Actinomycetes</taxon>
        <taxon>Micrococcales</taxon>
        <taxon>Microbacteriaceae</taxon>
        <taxon>Pseudoclavibacter</taxon>
    </lineage>
</organism>
<feature type="binding site" evidence="7">
    <location>
        <position position="18"/>
    </location>
    <ligand>
        <name>tRNA</name>
        <dbReference type="ChEBI" id="CHEBI:17843"/>
    </ligand>
</feature>
<protein>
    <recommendedName>
        <fullName evidence="6 7">Peptidyl-tRNA hydrolase</fullName>
        <shortName evidence="7">Pth</shortName>
        <ecNumber evidence="1 7">3.1.1.29</ecNumber>
    </recommendedName>
</protein>
<evidence type="ECO:0000256" key="1">
    <source>
        <dbReference type="ARBA" id="ARBA00013260"/>
    </source>
</evidence>
<dbReference type="InterPro" id="IPR018171">
    <property type="entry name" value="Pept_tRNA_hydro_CS"/>
</dbReference>
<comment type="subcellular location">
    <subcellularLocation>
        <location evidence="7">Cytoplasm</location>
    </subcellularLocation>
</comment>
<dbReference type="NCBIfam" id="TIGR00447">
    <property type="entry name" value="pth"/>
    <property type="match status" value="1"/>
</dbReference>
<proteinExistence type="inferred from homology"/>
<feature type="binding site" evidence="7">
    <location>
        <position position="119"/>
    </location>
    <ligand>
        <name>tRNA</name>
        <dbReference type="ChEBI" id="CHEBI:17843"/>
    </ligand>
</feature>
<keyword evidence="2 7" id="KW-0820">tRNA-binding</keyword>
<dbReference type="SUPFAM" id="SSF53178">
    <property type="entry name" value="Peptidyl-tRNA hydrolase-like"/>
    <property type="match status" value="1"/>
</dbReference>
<keyword evidence="7" id="KW-0963">Cytoplasm</keyword>
<dbReference type="InterPro" id="IPR001328">
    <property type="entry name" value="Pept_tRNA_hydro"/>
</dbReference>
<comment type="function">
    <text evidence="7">Hydrolyzes ribosome-free peptidyl-tRNAs (with 1 or more amino acids incorporated), which drop off the ribosome during protein synthesis, or as a result of ribosome stalling.</text>
</comment>
<dbReference type="EC" id="3.1.1.29" evidence="1 7"/>
<keyword evidence="4 7" id="KW-0694">RNA-binding</keyword>
<feature type="active site" description="Proton acceptor" evidence="7">
    <location>
        <position position="23"/>
    </location>
</feature>
<dbReference type="Gene3D" id="3.40.50.1470">
    <property type="entry name" value="Peptidyl-tRNA hydrolase"/>
    <property type="match status" value="1"/>
</dbReference>
<comment type="catalytic activity">
    <reaction evidence="7">
        <text>an N-acyl-L-alpha-aminoacyl-tRNA + H2O = an N-acyl-L-amino acid + a tRNA + H(+)</text>
        <dbReference type="Rhea" id="RHEA:54448"/>
        <dbReference type="Rhea" id="RHEA-COMP:10123"/>
        <dbReference type="Rhea" id="RHEA-COMP:13883"/>
        <dbReference type="ChEBI" id="CHEBI:15377"/>
        <dbReference type="ChEBI" id="CHEBI:15378"/>
        <dbReference type="ChEBI" id="CHEBI:59874"/>
        <dbReference type="ChEBI" id="CHEBI:78442"/>
        <dbReference type="ChEBI" id="CHEBI:138191"/>
        <dbReference type="EC" id="3.1.1.29"/>
    </reaction>
</comment>
<dbReference type="CDD" id="cd00462">
    <property type="entry name" value="PTH"/>
    <property type="match status" value="1"/>
</dbReference>
<evidence type="ECO:0000256" key="6">
    <source>
        <dbReference type="ARBA" id="ARBA00050038"/>
    </source>
</evidence>
<dbReference type="InterPro" id="IPR036416">
    <property type="entry name" value="Pept_tRNA_hydro_sf"/>
</dbReference>
<dbReference type="HAMAP" id="MF_00083">
    <property type="entry name" value="Pept_tRNA_hydro_bact"/>
    <property type="match status" value="1"/>
</dbReference>
<feature type="site" description="Stabilizes the basic form of H active site to accept a proton" evidence="7">
    <location>
        <position position="98"/>
    </location>
</feature>
<reference evidence="8 9" key="1">
    <citation type="submission" date="2022-04" db="EMBL/GenBank/DDBJ databases">
        <title>Human microbiome associated bacterial genomes.</title>
        <authorList>
            <person name="Sandstrom S."/>
            <person name="Salamzade R."/>
            <person name="Kalan L.R."/>
        </authorList>
    </citation>
    <scope>NUCLEOTIDE SEQUENCE [LARGE SCALE GENOMIC DNA]</scope>
    <source>
        <strain evidence="9">p3-SID1799</strain>
    </source>
</reference>
<evidence type="ECO:0000256" key="7">
    <source>
        <dbReference type="HAMAP-Rule" id="MF_00083"/>
    </source>
</evidence>
<comment type="subunit">
    <text evidence="7">Monomer.</text>
</comment>
<accession>A0ABT2HXA0</accession>
<dbReference type="EMBL" id="JALXSQ010000016">
    <property type="protein sequence ID" value="MCT2042766.1"/>
    <property type="molecule type" value="Genomic_DNA"/>
</dbReference>
<keyword evidence="3 7" id="KW-0378">Hydrolase</keyword>
<dbReference type="GO" id="GO:0004045">
    <property type="term" value="F:peptidyl-tRNA hydrolase activity"/>
    <property type="evidence" value="ECO:0007669"/>
    <property type="project" value="UniProtKB-EC"/>
</dbReference>
<dbReference type="PROSITE" id="PS01196">
    <property type="entry name" value="PEPT_TRNA_HYDROL_2"/>
    <property type="match status" value="1"/>
</dbReference>
<evidence type="ECO:0000256" key="3">
    <source>
        <dbReference type="ARBA" id="ARBA00022801"/>
    </source>
</evidence>
<evidence type="ECO:0000256" key="4">
    <source>
        <dbReference type="ARBA" id="ARBA00022884"/>
    </source>
</evidence>
<sequence length="195" mass="21181">MAADTWIVVGLGNPGERYEATRHNIGQMVTDELARRIGESFKRHSKAHARTAEGRLAPGAPKLVLAKPNTYMNTSGGPIAQLRAYYDVPVERIIVIHDELDIDFDAIKLKQGGGHGGHNGLRDTAKSLGTPDYLRVRVGIGRPPGRQDPADFVLGIFSKQERETLPMLISDAADAVELIVRDGLTAAQNTVHSRA</sequence>
<dbReference type="Pfam" id="PF01195">
    <property type="entry name" value="Pept_tRNA_hydro"/>
    <property type="match status" value="1"/>
</dbReference>
<name>A0ABT2HXA0_9MICO</name>
<keyword evidence="9" id="KW-1185">Reference proteome</keyword>
<dbReference type="PANTHER" id="PTHR17224:SF1">
    <property type="entry name" value="PEPTIDYL-TRNA HYDROLASE"/>
    <property type="match status" value="1"/>
</dbReference>
<evidence type="ECO:0000256" key="2">
    <source>
        <dbReference type="ARBA" id="ARBA00022555"/>
    </source>
</evidence>
<feature type="site" description="Discriminates between blocked and unblocked aminoacyl-tRNA" evidence="7">
    <location>
        <position position="13"/>
    </location>
</feature>
<evidence type="ECO:0000313" key="9">
    <source>
        <dbReference type="Proteomes" id="UP001525379"/>
    </source>
</evidence>
<feature type="binding site" evidence="7">
    <location>
        <position position="71"/>
    </location>
    <ligand>
        <name>tRNA</name>
        <dbReference type="ChEBI" id="CHEBI:17843"/>
    </ligand>
</feature>
<gene>
    <name evidence="7 8" type="primary">pth</name>
    <name evidence="8" type="ORF">M3D15_05385</name>
</gene>
<evidence type="ECO:0000256" key="5">
    <source>
        <dbReference type="ARBA" id="ARBA00038063"/>
    </source>
</evidence>
<dbReference type="RefSeq" id="WP_206394474.1">
    <property type="nucleotide sequence ID" value="NZ_JAFDPW010000001.1"/>
</dbReference>
<evidence type="ECO:0000313" key="8">
    <source>
        <dbReference type="EMBL" id="MCT2042766.1"/>
    </source>
</evidence>
<dbReference type="Proteomes" id="UP001525379">
    <property type="component" value="Unassembled WGS sequence"/>
</dbReference>
<comment type="similarity">
    <text evidence="5 7">Belongs to the PTH family.</text>
</comment>
<feature type="binding site" evidence="7">
    <location>
        <position position="73"/>
    </location>
    <ligand>
        <name>tRNA</name>
        <dbReference type="ChEBI" id="CHEBI:17843"/>
    </ligand>
</feature>